<dbReference type="GO" id="GO:0046872">
    <property type="term" value="F:metal ion binding"/>
    <property type="evidence" value="ECO:0007669"/>
    <property type="project" value="UniProtKB-KW"/>
</dbReference>
<organism evidence="7 8">
    <name type="scientific">Malaciobacter halophilus</name>
    <dbReference type="NCBI Taxonomy" id="197482"/>
    <lineage>
        <taxon>Bacteria</taxon>
        <taxon>Pseudomonadati</taxon>
        <taxon>Campylobacterota</taxon>
        <taxon>Epsilonproteobacteria</taxon>
        <taxon>Campylobacterales</taxon>
        <taxon>Arcobacteraceae</taxon>
        <taxon>Malaciobacter</taxon>
    </lineage>
</organism>
<keyword evidence="5" id="KW-0411">Iron-sulfur</keyword>
<evidence type="ECO:0000256" key="5">
    <source>
        <dbReference type="ARBA" id="ARBA00023014"/>
    </source>
</evidence>
<dbReference type="PANTHER" id="PTHR43409:SF4">
    <property type="entry name" value="RADICAL SAM SUPERFAMILY PROTEIN"/>
    <property type="match status" value="1"/>
</dbReference>
<dbReference type="InterPro" id="IPR006638">
    <property type="entry name" value="Elp3/MiaA/NifB-like_rSAM"/>
</dbReference>
<dbReference type="Gene3D" id="3.80.30.20">
    <property type="entry name" value="tm_1862 like domain"/>
    <property type="match status" value="1"/>
</dbReference>
<evidence type="ECO:0000256" key="3">
    <source>
        <dbReference type="ARBA" id="ARBA00022723"/>
    </source>
</evidence>
<dbReference type="InterPro" id="IPR051198">
    <property type="entry name" value="BchE-like"/>
</dbReference>
<keyword evidence="3" id="KW-0479">Metal-binding</keyword>
<dbReference type="PROSITE" id="PS51918">
    <property type="entry name" value="RADICAL_SAM"/>
    <property type="match status" value="1"/>
</dbReference>
<dbReference type="RefSeq" id="WP_101183598.1">
    <property type="nucleotide sequence ID" value="NZ_CP031218.1"/>
</dbReference>
<keyword evidence="4" id="KW-0408">Iron</keyword>
<dbReference type="GO" id="GO:0051536">
    <property type="term" value="F:iron-sulfur cluster binding"/>
    <property type="evidence" value="ECO:0007669"/>
    <property type="project" value="UniProtKB-KW"/>
</dbReference>
<dbReference type="SMART" id="SM00729">
    <property type="entry name" value="Elp3"/>
    <property type="match status" value="1"/>
</dbReference>
<feature type="domain" description="Radical SAM core" evidence="6">
    <location>
        <begin position="11"/>
        <end position="244"/>
    </location>
</feature>
<dbReference type="SFLD" id="SFLDG01082">
    <property type="entry name" value="B12-binding_domain_containing"/>
    <property type="match status" value="1"/>
</dbReference>
<sequence>MFISYDEPLYRPPAEAYSFILQVTLGCSFNKCSFCSMYETKKFKIRSIDEILTDIKIYAKYNKSAKRVFLADGDALALPTKKLIEILNLLNEYFPKLRRVSIYASAFNLYDKTLEELKLLRSKKLSLIYYGIETGSYELLKKIKKPITNDKMISGLNKASNANMKISATVVLGIGGKKYSKEHILHTSNIINNTNITYLSTLQLMLDNSSINGFYKGFDNDFEPLDDIEMLKEQKSFISSLNPKNAVIFRSNHASNSFALAGTLPKDKEKLIKELSLVIKAQKPIIPNFLRGF</sequence>
<dbReference type="CDD" id="cd01335">
    <property type="entry name" value="Radical_SAM"/>
    <property type="match status" value="1"/>
</dbReference>
<dbReference type="Pfam" id="PF04055">
    <property type="entry name" value="Radical_SAM"/>
    <property type="match status" value="1"/>
</dbReference>
<proteinExistence type="predicted"/>
<reference evidence="7 8" key="1">
    <citation type="submission" date="2017-09" db="EMBL/GenBank/DDBJ databases">
        <title>Genomics of the genus Arcobacter.</title>
        <authorList>
            <person name="Perez-Cataluna A."/>
            <person name="Figueras M.J."/>
            <person name="Salas-Masso N."/>
        </authorList>
    </citation>
    <scope>NUCLEOTIDE SEQUENCE [LARGE SCALE GENOMIC DNA]</scope>
    <source>
        <strain evidence="7 8">DSM 18005</strain>
    </source>
</reference>
<dbReference type="PANTHER" id="PTHR43409">
    <property type="entry name" value="ANAEROBIC MAGNESIUM-PROTOPORPHYRIN IX MONOMETHYL ESTER CYCLASE-RELATED"/>
    <property type="match status" value="1"/>
</dbReference>
<evidence type="ECO:0000256" key="4">
    <source>
        <dbReference type="ARBA" id="ARBA00023004"/>
    </source>
</evidence>
<dbReference type="OrthoDB" id="5470216at2"/>
<evidence type="ECO:0000259" key="6">
    <source>
        <dbReference type="PROSITE" id="PS51918"/>
    </source>
</evidence>
<dbReference type="SUPFAM" id="SSF102114">
    <property type="entry name" value="Radical SAM enzymes"/>
    <property type="match status" value="1"/>
</dbReference>
<dbReference type="InterPro" id="IPR007197">
    <property type="entry name" value="rSAM"/>
</dbReference>
<protein>
    <submittedName>
        <fullName evidence="7">Radical SAM protein</fullName>
    </submittedName>
</protein>
<accession>A0A2N1J631</accession>
<dbReference type="SFLD" id="SFLDS00029">
    <property type="entry name" value="Radical_SAM"/>
    <property type="match status" value="1"/>
</dbReference>
<comment type="cofactor">
    <cofactor evidence="1">
        <name>[4Fe-4S] cluster</name>
        <dbReference type="ChEBI" id="CHEBI:49883"/>
    </cofactor>
</comment>
<dbReference type="SFLD" id="SFLDG01095">
    <property type="entry name" value="Uncharacterised_Radical_SAM_Su"/>
    <property type="match status" value="1"/>
</dbReference>
<dbReference type="InterPro" id="IPR058240">
    <property type="entry name" value="rSAM_sf"/>
</dbReference>
<name>A0A2N1J631_9BACT</name>
<evidence type="ECO:0000256" key="2">
    <source>
        <dbReference type="ARBA" id="ARBA00022691"/>
    </source>
</evidence>
<dbReference type="EMBL" id="NXIF01000007">
    <property type="protein sequence ID" value="PKI81932.1"/>
    <property type="molecule type" value="Genomic_DNA"/>
</dbReference>
<gene>
    <name evidence="7" type="ORF">CP960_02195</name>
</gene>
<keyword evidence="2" id="KW-0949">S-adenosyl-L-methionine</keyword>
<dbReference type="Proteomes" id="UP000233248">
    <property type="component" value="Unassembled WGS sequence"/>
</dbReference>
<evidence type="ECO:0000256" key="1">
    <source>
        <dbReference type="ARBA" id="ARBA00001966"/>
    </source>
</evidence>
<dbReference type="InterPro" id="IPR023404">
    <property type="entry name" value="rSAM_horseshoe"/>
</dbReference>
<keyword evidence="8" id="KW-1185">Reference proteome</keyword>
<dbReference type="GO" id="GO:0003824">
    <property type="term" value="F:catalytic activity"/>
    <property type="evidence" value="ECO:0007669"/>
    <property type="project" value="InterPro"/>
</dbReference>
<dbReference type="KEGG" id="ahs:AHALO_0914"/>
<evidence type="ECO:0000313" key="8">
    <source>
        <dbReference type="Proteomes" id="UP000233248"/>
    </source>
</evidence>
<evidence type="ECO:0000313" key="7">
    <source>
        <dbReference type="EMBL" id="PKI81932.1"/>
    </source>
</evidence>
<dbReference type="AlphaFoldDB" id="A0A2N1J631"/>
<comment type="caution">
    <text evidence="7">The sequence shown here is derived from an EMBL/GenBank/DDBJ whole genome shotgun (WGS) entry which is preliminary data.</text>
</comment>